<keyword evidence="9 11" id="KW-0406">Ion transport</keyword>
<proteinExistence type="inferred from homology"/>
<evidence type="ECO:0000256" key="10">
    <source>
        <dbReference type="ARBA" id="ARBA00023136"/>
    </source>
</evidence>
<accession>A0A1G4PSQ1</accession>
<dbReference type="NCBIfam" id="TIGR00681">
    <property type="entry name" value="kdpC"/>
    <property type="match status" value="1"/>
</dbReference>
<evidence type="ECO:0000313" key="13">
    <source>
        <dbReference type="Proteomes" id="UP000199150"/>
    </source>
</evidence>
<organism evidence="12 13">
    <name type="scientific">Asticcacaulis taihuensis</name>
    <dbReference type="NCBI Taxonomy" id="260084"/>
    <lineage>
        <taxon>Bacteria</taxon>
        <taxon>Pseudomonadati</taxon>
        <taxon>Pseudomonadota</taxon>
        <taxon>Alphaproteobacteria</taxon>
        <taxon>Caulobacterales</taxon>
        <taxon>Caulobacteraceae</taxon>
        <taxon>Asticcacaulis</taxon>
    </lineage>
</organism>
<keyword evidence="10 11" id="KW-0472">Membrane</keyword>
<keyword evidence="13" id="KW-1185">Reference proteome</keyword>
<name>A0A1G4PSQ1_9CAUL</name>
<dbReference type="Proteomes" id="UP000199150">
    <property type="component" value="Unassembled WGS sequence"/>
</dbReference>
<sequence length="195" mass="20226">MKSLLSTLRPAIGTTVLLTVLLGGVYPMVTTGILQLGFKAQAQGSLIRDSDGKVIGSRLIGQNFDQPQYLWGRLSATGTAPYNGGASSGSNLGANNPALMDAVKGRIEALQKADPLNARPIPVDLVTASGSGLDPEISPAAADYQVGRIAQARGIGAAVVKSAIAKSTRQRDLGVLGEPRVNVLEVNLRLDGKLK</sequence>
<evidence type="ECO:0000256" key="3">
    <source>
        <dbReference type="ARBA" id="ARBA00022538"/>
    </source>
</evidence>
<keyword evidence="3 11" id="KW-0633">Potassium transport</keyword>
<dbReference type="GO" id="GO:0005886">
    <property type="term" value="C:plasma membrane"/>
    <property type="evidence" value="ECO:0007669"/>
    <property type="project" value="UniProtKB-SubCell"/>
</dbReference>
<evidence type="ECO:0000256" key="9">
    <source>
        <dbReference type="ARBA" id="ARBA00023065"/>
    </source>
</evidence>
<dbReference type="GO" id="GO:0008556">
    <property type="term" value="F:P-type potassium transmembrane transporter activity"/>
    <property type="evidence" value="ECO:0007669"/>
    <property type="project" value="InterPro"/>
</dbReference>
<dbReference type="PIRSF" id="PIRSF001296">
    <property type="entry name" value="K_ATPase_KdpC"/>
    <property type="match status" value="1"/>
</dbReference>
<reference evidence="13" key="1">
    <citation type="submission" date="2016-10" db="EMBL/GenBank/DDBJ databases">
        <authorList>
            <person name="Varghese N."/>
            <person name="Submissions S."/>
        </authorList>
    </citation>
    <scope>NUCLEOTIDE SEQUENCE [LARGE SCALE GENOMIC DNA]</scope>
    <source>
        <strain evidence="13">CGMCC 1.3431</strain>
    </source>
</reference>
<gene>
    <name evidence="11" type="primary">kdpC</name>
    <name evidence="12" type="ORF">SAMN02927928_0628</name>
</gene>
<dbReference type="GO" id="GO:0005524">
    <property type="term" value="F:ATP binding"/>
    <property type="evidence" value="ECO:0007669"/>
    <property type="project" value="UniProtKB-UniRule"/>
</dbReference>
<evidence type="ECO:0000256" key="2">
    <source>
        <dbReference type="ARBA" id="ARBA00022475"/>
    </source>
</evidence>
<dbReference type="PANTHER" id="PTHR30042">
    <property type="entry name" value="POTASSIUM-TRANSPORTING ATPASE C CHAIN"/>
    <property type="match status" value="1"/>
</dbReference>
<dbReference type="AlphaFoldDB" id="A0A1G4PSQ1"/>
<dbReference type="OrthoDB" id="9788285at2"/>
<keyword evidence="2 11" id="KW-1003">Cell membrane</keyword>
<dbReference type="STRING" id="260084.SAMN02927928_0628"/>
<evidence type="ECO:0000256" key="5">
    <source>
        <dbReference type="ARBA" id="ARBA00022741"/>
    </source>
</evidence>
<comment type="function">
    <text evidence="11">Part of the high-affinity ATP-driven potassium transport (or Kdp) system, which catalyzes the hydrolysis of ATP coupled with the electrogenic transport of potassium into the cytoplasm. This subunit acts as a catalytic chaperone that increases the ATP-binding affinity of the ATP-hydrolyzing subunit KdpB by the formation of a transient KdpB/KdpC/ATP ternary complex.</text>
</comment>
<evidence type="ECO:0000256" key="1">
    <source>
        <dbReference type="ARBA" id="ARBA00022448"/>
    </source>
</evidence>
<keyword evidence="5 11" id="KW-0547">Nucleotide-binding</keyword>
<evidence type="ECO:0000256" key="11">
    <source>
        <dbReference type="HAMAP-Rule" id="MF_00276"/>
    </source>
</evidence>
<dbReference type="NCBIfam" id="NF001454">
    <property type="entry name" value="PRK00315.1"/>
    <property type="match status" value="1"/>
</dbReference>
<dbReference type="RefSeq" id="WP_090643541.1">
    <property type="nucleotide sequence ID" value="NZ_CBCRYE010000001.1"/>
</dbReference>
<dbReference type="EMBL" id="FMTS01000001">
    <property type="protein sequence ID" value="SCW35215.1"/>
    <property type="molecule type" value="Genomic_DNA"/>
</dbReference>
<evidence type="ECO:0000256" key="4">
    <source>
        <dbReference type="ARBA" id="ARBA00022692"/>
    </source>
</evidence>
<keyword evidence="6 11" id="KW-0067">ATP-binding</keyword>
<keyword evidence="7 11" id="KW-0630">Potassium</keyword>
<keyword evidence="4 11" id="KW-0812">Transmembrane</keyword>
<evidence type="ECO:0000256" key="7">
    <source>
        <dbReference type="ARBA" id="ARBA00022958"/>
    </source>
</evidence>
<comment type="subcellular location">
    <subcellularLocation>
        <location evidence="11">Cell membrane</location>
        <topology evidence="11">Single-pass membrane protein</topology>
    </subcellularLocation>
</comment>
<dbReference type="PANTHER" id="PTHR30042:SF2">
    <property type="entry name" value="POTASSIUM-TRANSPORTING ATPASE KDPC SUBUNIT"/>
    <property type="match status" value="1"/>
</dbReference>
<dbReference type="HAMAP" id="MF_00276">
    <property type="entry name" value="KdpC"/>
    <property type="match status" value="1"/>
</dbReference>
<keyword evidence="1 11" id="KW-0813">Transport</keyword>
<comment type="similarity">
    <text evidence="11">Belongs to the KdpC family.</text>
</comment>
<evidence type="ECO:0000313" key="12">
    <source>
        <dbReference type="EMBL" id="SCW35215.1"/>
    </source>
</evidence>
<evidence type="ECO:0000256" key="8">
    <source>
        <dbReference type="ARBA" id="ARBA00022989"/>
    </source>
</evidence>
<comment type="subunit">
    <text evidence="11">The system is composed of three essential subunits: KdpA, KdpB and KdpC.</text>
</comment>
<protein>
    <recommendedName>
        <fullName evidence="11">Potassium-transporting ATPase KdpC subunit</fullName>
    </recommendedName>
    <alternativeName>
        <fullName evidence="11">ATP phosphohydrolase [potassium-transporting] C chain</fullName>
    </alternativeName>
    <alternativeName>
        <fullName evidence="11">Potassium-binding and translocating subunit C</fullName>
    </alternativeName>
    <alternativeName>
        <fullName evidence="11">Potassium-translocating ATPase C chain</fullName>
    </alternativeName>
</protein>
<dbReference type="InterPro" id="IPR003820">
    <property type="entry name" value="KdpC"/>
</dbReference>
<evidence type="ECO:0000256" key="6">
    <source>
        <dbReference type="ARBA" id="ARBA00022840"/>
    </source>
</evidence>
<keyword evidence="8 11" id="KW-1133">Transmembrane helix</keyword>
<dbReference type="Pfam" id="PF02669">
    <property type="entry name" value="KdpC"/>
    <property type="match status" value="1"/>
</dbReference>